<dbReference type="AlphaFoldDB" id="A0AAV7RCJ1"/>
<dbReference type="Proteomes" id="UP001066276">
    <property type="component" value="Chromosome 5"/>
</dbReference>
<evidence type="ECO:0000256" key="1">
    <source>
        <dbReference type="SAM" id="MobiDB-lite"/>
    </source>
</evidence>
<reference evidence="2" key="1">
    <citation type="journal article" date="2022" name="bioRxiv">
        <title>Sequencing and chromosome-scale assembly of the giantPleurodeles waltlgenome.</title>
        <authorList>
            <person name="Brown T."/>
            <person name="Elewa A."/>
            <person name="Iarovenko S."/>
            <person name="Subramanian E."/>
            <person name="Araus A.J."/>
            <person name="Petzold A."/>
            <person name="Susuki M."/>
            <person name="Suzuki K.-i.T."/>
            <person name="Hayashi T."/>
            <person name="Toyoda A."/>
            <person name="Oliveira C."/>
            <person name="Osipova E."/>
            <person name="Leigh N.D."/>
            <person name="Simon A."/>
            <person name="Yun M.H."/>
        </authorList>
    </citation>
    <scope>NUCLEOTIDE SEQUENCE</scope>
    <source>
        <strain evidence="2">20211129_DDA</strain>
        <tissue evidence="2">Liver</tissue>
    </source>
</reference>
<gene>
    <name evidence="2" type="ORF">NDU88_001280</name>
</gene>
<name>A0AAV7RCJ1_PLEWA</name>
<keyword evidence="3" id="KW-1185">Reference proteome</keyword>
<protein>
    <submittedName>
        <fullName evidence="2">Uncharacterized protein</fullName>
    </submittedName>
</protein>
<organism evidence="2 3">
    <name type="scientific">Pleurodeles waltl</name>
    <name type="common">Iberian ribbed newt</name>
    <dbReference type="NCBI Taxonomy" id="8319"/>
    <lineage>
        <taxon>Eukaryota</taxon>
        <taxon>Metazoa</taxon>
        <taxon>Chordata</taxon>
        <taxon>Craniata</taxon>
        <taxon>Vertebrata</taxon>
        <taxon>Euteleostomi</taxon>
        <taxon>Amphibia</taxon>
        <taxon>Batrachia</taxon>
        <taxon>Caudata</taxon>
        <taxon>Salamandroidea</taxon>
        <taxon>Salamandridae</taxon>
        <taxon>Pleurodelinae</taxon>
        <taxon>Pleurodeles</taxon>
    </lineage>
</organism>
<evidence type="ECO:0000313" key="3">
    <source>
        <dbReference type="Proteomes" id="UP001066276"/>
    </source>
</evidence>
<accession>A0AAV7RCJ1</accession>
<sequence length="82" mass="9341">MPALRYSERQPNGPTVARRRDAAAERGVIPPSYGLDDIPPDDMNFNVNMNKAHYVRGIDNTDALSRLRWMRFHQLALGADME</sequence>
<feature type="region of interest" description="Disordered" evidence="1">
    <location>
        <begin position="1"/>
        <end position="35"/>
    </location>
</feature>
<evidence type="ECO:0000313" key="2">
    <source>
        <dbReference type="EMBL" id="KAJ1148445.1"/>
    </source>
</evidence>
<proteinExistence type="predicted"/>
<dbReference type="EMBL" id="JANPWB010000009">
    <property type="protein sequence ID" value="KAJ1148445.1"/>
    <property type="molecule type" value="Genomic_DNA"/>
</dbReference>
<comment type="caution">
    <text evidence="2">The sequence shown here is derived from an EMBL/GenBank/DDBJ whole genome shotgun (WGS) entry which is preliminary data.</text>
</comment>